<evidence type="ECO:0000313" key="3">
    <source>
        <dbReference type="Proteomes" id="UP000298030"/>
    </source>
</evidence>
<evidence type="ECO:0000256" key="1">
    <source>
        <dbReference type="SAM" id="MobiDB-lite"/>
    </source>
</evidence>
<reference evidence="2 3" key="1">
    <citation type="journal article" date="2019" name="Nat. Ecol. Evol.">
        <title>Megaphylogeny resolves global patterns of mushroom evolution.</title>
        <authorList>
            <person name="Varga T."/>
            <person name="Krizsan K."/>
            <person name="Foldi C."/>
            <person name="Dima B."/>
            <person name="Sanchez-Garcia M."/>
            <person name="Sanchez-Ramirez S."/>
            <person name="Szollosi G.J."/>
            <person name="Szarkandi J.G."/>
            <person name="Papp V."/>
            <person name="Albert L."/>
            <person name="Andreopoulos W."/>
            <person name="Angelini C."/>
            <person name="Antonin V."/>
            <person name="Barry K.W."/>
            <person name="Bougher N.L."/>
            <person name="Buchanan P."/>
            <person name="Buyck B."/>
            <person name="Bense V."/>
            <person name="Catcheside P."/>
            <person name="Chovatia M."/>
            <person name="Cooper J."/>
            <person name="Damon W."/>
            <person name="Desjardin D."/>
            <person name="Finy P."/>
            <person name="Geml J."/>
            <person name="Haridas S."/>
            <person name="Hughes K."/>
            <person name="Justo A."/>
            <person name="Karasinski D."/>
            <person name="Kautmanova I."/>
            <person name="Kiss B."/>
            <person name="Kocsube S."/>
            <person name="Kotiranta H."/>
            <person name="LaButti K.M."/>
            <person name="Lechner B.E."/>
            <person name="Liimatainen K."/>
            <person name="Lipzen A."/>
            <person name="Lukacs Z."/>
            <person name="Mihaltcheva S."/>
            <person name="Morgado L.N."/>
            <person name="Niskanen T."/>
            <person name="Noordeloos M.E."/>
            <person name="Ohm R.A."/>
            <person name="Ortiz-Santana B."/>
            <person name="Ovrebo C."/>
            <person name="Racz N."/>
            <person name="Riley R."/>
            <person name="Savchenko A."/>
            <person name="Shiryaev A."/>
            <person name="Soop K."/>
            <person name="Spirin V."/>
            <person name="Szebenyi C."/>
            <person name="Tomsovsky M."/>
            <person name="Tulloss R.E."/>
            <person name="Uehling J."/>
            <person name="Grigoriev I.V."/>
            <person name="Vagvolgyi C."/>
            <person name="Papp T."/>
            <person name="Martin F.M."/>
            <person name="Miettinen O."/>
            <person name="Hibbett D.S."/>
            <person name="Nagy L.G."/>
        </authorList>
    </citation>
    <scope>NUCLEOTIDE SEQUENCE [LARGE SCALE GENOMIC DNA]</scope>
    <source>
        <strain evidence="2 3">FP101781</strain>
    </source>
</reference>
<feature type="region of interest" description="Disordered" evidence="1">
    <location>
        <begin position="1"/>
        <end position="32"/>
    </location>
</feature>
<protein>
    <submittedName>
        <fullName evidence="2">Uncharacterized protein</fullName>
    </submittedName>
</protein>
<dbReference type="AlphaFoldDB" id="A0A4Y7TV79"/>
<gene>
    <name evidence="2" type="ORF">FA13DRAFT_1725466</name>
</gene>
<evidence type="ECO:0000313" key="2">
    <source>
        <dbReference type="EMBL" id="TEB37844.1"/>
    </source>
</evidence>
<keyword evidence="3" id="KW-1185">Reference proteome</keyword>
<sequence length="234" mass="24761">MAFESAISSPAYTALDTKPLPPSSPEVNRSPLLSSAATPTFVNASTGAIVLPSDDKKDVNNPFADPFHHKDDIDKSSMTVAHSHHFSTAHLTGATITSAAPRPAPEYDPTIEEVHFAAERLALALEDAASRQPEGRAKRALLKRARKVREKIGSLDTDSRSGAPCSEDDVKGKKVAKIVGGGLLLLCTTPVYLSGAIIEGTGLMLKASGMVLKGTGKGLKKLHTMTVEKLDLKI</sequence>
<name>A0A4Y7TV79_COPMI</name>
<proteinExistence type="predicted"/>
<organism evidence="2 3">
    <name type="scientific">Coprinellus micaceus</name>
    <name type="common">Glistening ink-cap mushroom</name>
    <name type="synonym">Coprinus micaceus</name>
    <dbReference type="NCBI Taxonomy" id="71717"/>
    <lineage>
        <taxon>Eukaryota</taxon>
        <taxon>Fungi</taxon>
        <taxon>Dikarya</taxon>
        <taxon>Basidiomycota</taxon>
        <taxon>Agaricomycotina</taxon>
        <taxon>Agaricomycetes</taxon>
        <taxon>Agaricomycetidae</taxon>
        <taxon>Agaricales</taxon>
        <taxon>Agaricineae</taxon>
        <taxon>Psathyrellaceae</taxon>
        <taxon>Coprinellus</taxon>
    </lineage>
</organism>
<feature type="compositionally biased region" description="Polar residues" evidence="1">
    <location>
        <begin position="1"/>
        <end position="11"/>
    </location>
</feature>
<dbReference type="OrthoDB" id="3066826at2759"/>
<accession>A0A4Y7TV79</accession>
<dbReference type="Proteomes" id="UP000298030">
    <property type="component" value="Unassembled WGS sequence"/>
</dbReference>
<dbReference type="EMBL" id="QPFP01000003">
    <property type="protein sequence ID" value="TEB37844.1"/>
    <property type="molecule type" value="Genomic_DNA"/>
</dbReference>
<comment type="caution">
    <text evidence="2">The sequence shown here is derived from an EMBL/GenBank/DDBJ whole genome shotgun (WGS) entry which is preliminary data.</text>
</comment>